<accession>A0A7J6F1B6</accession>
<evidence type="ECO:0000313" key="4">
    <source>
        <dbReference type="Proteomes" id="UP000583929"/>
    </source>
</evidence>
<sequence>MSSANNHRPITGSNNPTLPELEQSLKIKRVGVGSLSTNKPWNLINETQLLAHFESFVEGINITKITTRNDNPIGNLPIELLQNLNSCCFLTLEP</sequence>
<dbReference type="EMBL" id="JAATIQ010000055">
    <property type="protein sequence ID" value="KAF4391942.1"/>
    <property type="molecule type" value="Genomic_DNA"/>
</dbReference>
<gene>
    <name evidence="1" type="ORF">F8388_002091</name>
    <name evidence="2" type="ORF">G4B88_007517</name>
</gene>
<dbReference type="EMBL" id="JAATIP010000174">
    <property type="protein sequence ID" value="KAF4363550.1"/>
    <property type="molecule type" value="Genomic_DNA"/>
</dbReference>
<comment type="caution">
    <text evidence="1">The sequence shown here is derived from an EMBL/GenBank/DDBJ whole genome shotgun (WGS) entry which is preliminary data.</text>
</comment>
<evidence type="ECO:0000313" key="2">
    <source>
        <dbReference type="EMBL" id="KAF4391942.1"/>
    </source>
</evidence>
<protein>
    <submittedName>
        <fullName evidence="1">Uncharacterized protein</fullName>
    </submittedName>
</protein>
<dbReference type="AlphaFoldDB" id="A0A7J6F1B6"/>
<organism evidence="1 3">
    <name type="scientific">Cannabis sativa</name>
    <name type="common">Hemp</name>
    <name type="synonym">Marijuana</name>
    <dbReference type="NCBI Taxonomy" id="3483"/>
    <lineage>
        <taxon>Eukaryota</taxon>
        <taxon>Viridiplantae</taxon>
        <taxon>Streptophyta</taxon>
        <taxon>Embryophyta</taxon>
        <taxon>Tracheophyta</taxon>
        <taxon>Spermatophyta</taxon>
        <taxon>Magnoliopsida</taxon>
        <taxon>eudicotyledons</taxon>
        <taxon>Gunneridae</taxon>
        <taxon>Pentapetalae</taxon>
        <taxon>rosids</taxon>
        <taxon>fabids</taxon>
        <taxon>Rosales</taxon>
        <taxon>Cannabaceae</taxon>
        <taxon>Cannabis</taxon>
    </lineage>
</organism>
<evidence type="ECO:0000313" key="1">
    <source>
        <dbReference type="EMBL" id="KAF4363550.1"/>
    </source>
</evidence>
<reference evidence="3 4" key="1">
    <citation type="journal article" date="2020" name="bioRxiv">
        <title>Sequence and annotation of 42 cannabis genomes reveals extensive copy number variation in cannabinoid synthesis and pathogen resistance genes.</title>
        <authorList>
            <person name="Mckernan K.J."/>
            <person name="Helbert Y."/>
            <person name="Kane L.T."/>
            <person name="Ebling H."/>
            <person name="Zhang L."/>
            <person name="Liu B."/>
            <person name="Eaton Z."/>
            <person name="Mclaughlin S."/>
            <person name="Kingan S."/>
            <person name="Baybayan P."/>
            <person name="Concepcion G."/>
            <person name="Jordan M."/>
            <person name="Riva A."/>
            <person name="Barbazuk W."/>
            <person name="Harkins T."/>
        </authorList>
    </citation>
    <scope>NUCLEOTIDE SEQUENCE [LARGE SCALE GENOMIC DNA]</scope>
    <source>
        <strain evidence="3 4">cv. Jamaican Lion 4</strain>
        <strain evidence="2">Father</strain>
        <strain evidence="1">Mother</strain>
        <tissue evidence="1">Leaf</tissue>
    </source>
</reference>
<dbReference type="Proteomes" id="UP000525078">
    <property type="component" value="Unassembled WGS sequence"/>
</dbReference>
<keyword evidence="4" id="KW-1185">Reference proteome</keyword>
<name>A0A7J6F1B6_CANSA</name>
<evidence type="ECO:0000313" key="3">
    <source>
        <dbReference type="Proteomes" id="UP000525078"/>
    </source>
</evidence>
<proteinExistence type="predicted"/>
<dbReference type="Proteomes" id="UP000583929">
    <property type="component" value="Unassembled WGS sequence"/>
</dbReference>